<comment type="subunit">
    <text evidence="7">Homodimer.</text>
</comment>
<keyword evidence="5" id="KW-1015">Disulfide bond</keyword>
<comment type="catalytic activity">
    <reaction evidence="7">
        <text>[thioredoxin]-dithiol + NADP(+) = [thioredoxin]-disulfide + NADPH + H(+)</text>
        <dbReference type="Rhea" id="RHEA:20345"/>
        <dbReference type="Rhea" id="RHEA-COMP:10698"/>
        <dbReference type="Rhea" id="RHEA-COMP:10700"/>
        <dbReference type="ChEBI" id="CHEBI:15378"/>
        <dbReference type="ChEBI" id="CHEBI:29950"/>
        <dbReference type="ChEBI" id="CHEBI:50058"/>
        <dbReference type="ChEBI" id="CHEBI:57783"/>
        <dbReference type="ChEBI" id="CHEBI:58349"/>
        <dbReference type="EC" id="1.8.1.9"/>
    </reaction>
</comment>
<evidence type="ECO:0000256" key="3">
    <source>
        <dbReference type="ARBA" id="ARBA00022827"/>
    </source>
</evidence>
<dbReference type="GO" id="GO:0019430">
    <property type="term" value="P:removal of superoxide radicals"/>
    <property type="evidence" value="ECO:0007669"/>
    <property type="project" value="UniProtKB-UniRule"/>
</dbReference>
<evidence type="ECO:0000256" key="1">
    <source>
        <dbReference type="ARBA" id="ARBA00009333"/>
    </source>
</evidence>
<proteinExistence type="inferred from homology"/>
<dbReference type="PROSITE" id="PS00573">
    <property type="entry name" value="PYRIDINE_REDOX_2"/>
    <property type="match status" value="1"/>
</dbReference>
<dbReference type="NCBIfam" id="TIGR01292">
    <property type="entry name" value="TRX_reduct"/>
    <property type="match status" value="1"/>
</dbReference>
<evidence type="ECO:0000313" key="10">
    <source>
        <dbReference type="EMBL" id="AMM42201.1"/>
    </source>
</evidence>
<accession>A0A7U4QMU6</accession>
<dbReference type="OrthoDB" id="9806179at2"/>
<protein>
    <recommendedName>
        <fullName evidence="7">Thioredoxin reductase</fullName>
        <ecNumber evidence="7">1.8.1.9</ecNumber>
    </recommendedName>
</protein>
<dbReference type="RefSeq" id="WP_066065985.1">
    <property type="nucleotide sequence ID" value="NZ_CP013015.1"/>
</dbReference>
<feature type="domain" description="FAD/NAD(P)-binding" evidence="9">
    <location>
        <begin position="5"/>
        <end position="293"/>
    </location>
</feature>
<evidence type="ECO:0000256" key="2">
    <source>
        <dbReference type="ARBA" id="ARBA00022630"/>
    </source>
</evidence>
<evidence type="ECO:0000256" key="6">
    <source>
        <dbReference type="ARBA" id="ARBA00023284"/>
    </source>
</evidence>
<dbReference type="InterPro" id="IPR036188">
    <property type="entry name" value="FAD/NAD-bd_sf"/>
</dbReference>
<dbReference type="InterPro" id="IPR050097">
    <property type="entry name" value="Ferredoxin-NADP_redctase_2"/>
</dbReference>
<dbReference type="SUPFAM" id="SSF51905">
    <property type="entry name" value="FAD/NAD(P)-binding domain"/>
    <property type="match status" value="1"/>
</dbReference>
<keyword evidence="11" id="KW-1185">Reference proteome</keyword>
<evidence type="ECO:0000259" key="9">
    <source>
        <dbReference type="Pfam" id="PF07992"/>
    </source>
</evidence>
<evidence type="ECO:0000256" key="8">
    <source>
        <dbReference type="RuleBase" id="RU003881"/>
    </source>
</evidence>
<keyword evidence="2 7" id="KW-0285">Flavoprotein</keyword>
<dbReference type="GO" id="GO:0005737">
    <property type="term" value="C:cytoplasm"/>
    <property type="evidence" value="ECO:0007669"/>
    <property type="project" value="InterPro"/>
</dbReference>
<evidence type="ECO:0000313" key="11">
    <source>
        <dbReference type="Proteomes" id="UP000070560"/>
    </source>
</evidence>
<dbReference type="KEGG" id="daw:HS1_002419"/>
<dbReference type="PANTHER" id="PTHR48105">
    <property type="entry name" value="THIOREDOXIN REDUCTASE 1-RELATED-RELATED"/>
    <property type="match status" value="1"/>
</dbReference>
<evidence type="ECO:0000256" key="4">
    <source>
        <dbReference type="ARBA" id="ARBA00023002"/>
    </source>
</evidence>
<name>A0A7U4QMU6_DESA2</name>
<dbReference type="EMBL" id="CP013015">
    <property type="protein sequence ID" value="AMM42201.1"/>
    <property type="molecule type" value="Genomic_DNA"/>
</dbReference>
<dbReference type="Proteomes" id="UP000070560">
    <property type="component" value="Chromosome"/>
</dbReference>
<keyword evidence="8" id="KW-0521">NADP</keyword>
<dbReference type="Pfam" id="PF07992">
    <property type="entry name" value="Pyr_redox_2"/>
    <property type="match status" value="1"/>
</dbReference>
<comment type="similarity">
    <text evidence="1 7">Belongs to the class-II pyridine nucleotide-disulfide oxidoreductase family.</text>
</comment>
<dbReference type="InterPro" id="IPR005982">
    <property type="entry name" value="Thioredox_Rdtase"/>
</dbReference>
<evidence type="ECO:0000256" key="5">
    <source>
        <dbReference type="ARBA" id="ARBA00023157"/>
    </source>
</evidence>
<dbReference type="EC" id="1.8.1.9" evidence="7"/>
<dbReference type="PRINTS" id="PR00368">
    <property type="entry name" value="FADPNR"/>
</dbReference>
<dbReference type="Gene3D" id="3.50.50.60">
    <property type="entry name" value="FAD/NAD(P)-binding domain"/>
    <property type="match status" value="2"/>
</dbReference>
<sequence>MAELYDVIVIGAGPGGLTAAIYLARGGLKTVVLERLLPGGQVITTTQVENYPGFPEGIYGPELMAKFERQVRLLGVEIKAPFEVKQIIDGKNRKIVKSETEKLEAKALIIATGARYKRLGVPGEERLIGKGVSYCGTCDAPFFRNLEVAVVGGGDAALIEALHITKFASKVFLIHRRDQLRAEKILQEKAFKNEKIEFVWNTVVKEIKGENKVEGLILENVKNGKTHELKIEGCFIFVGMQPNSELVKDLVEIDEGGYIVTDSYCRTSIAGIFAVGDVRNTPFKQIVIAAGDGAIGALSAERYLSEQF</sequence>
<dbReference type="AlphaFoldDB" id="A0A7U4QMU6"/>
<keyword evidence="6 7" id="KW-0676">Redox-active center</keyword>
<reference evidence="10 11" key="1">
    <citation type="submission" date="2015-10" db="EMBL/GenBank/DDBJ databases">
        <title>Candidatus Desulfofervidus auxilii, a hydrogenotrophic sulfate-reducing bacterium involved in the thermophilic anaerobic oxidation of methane.</title>
        <authorList>
            <person name="Krukenberg V."/>
            <person name="Richter M."/>
            <person name="Wegener G."/>
        </authorList>
    </citation>
    <scope>NUCLEOTIDE SEQUENCE [LARGE SCALE GENOMIC DNA]</scope>
    <source>
        <strain evidence="10 11">HS1</strain>
    </source>
</reference>
<dbReference type="InterPro" id="IPR008255">
    <property type="entry name" value="Pyr_nucl-diS_OxRdtase_2_AS"/>
</dbReference>
<dbReference type="InterPro" id="IPR023753">
    <property type="entry name" value="FAD/NAD-binding_dom"/>
</dbReference>
<dbReference type="PRINTS" id="PR00469">
    <property type="entry name" value="PNDRDTASEII"/>
</dbReference>
<comment type="cofactor">
    <cofactor evidence="8">
        <name>FAD</name>
        <dbReference type="ChEBI" id="CHEBI:57692"/>
    </cofactor>
    <text evidence="8">Binds 1 FAD per subunit.</text>
</comment>
<keyword evidence="4 7" id="KW-0560">Oxidoreductase</keyword>
<dbReference type="GO" id="GO:0004791">
    <property type="term" value="F:thioredoxin-disulfide reductase (NADPH) activity"/>
    <property type="evidence" value="ECO:0007669"/>
    <property type="project" value="UniProtKB-UniRule"/>
</dbReference>
<gene>
    <name evidence="10" type="ORF">HS1_002419</name>
</gene>
<keyword evidence="3 7" id="KW-0274">FAD</keyword>
<organism evidence="10 11">
    <name type="scientific">Desulfofervidus auxilii</name>
    <dbReference type="NCBI Taxonomy" id="1621989"/>
    <lineage>
        <taxon>Bacteria</taxon>
        <taxon>Pseudomonadati</taxon>
        <taxon>Thermodesulfobacteriota</taxon>
        <taxon>Candidatus Desulfofervidia</taxon>
        <taxon>Candidatus Desulfofervidales</taxon>
        <taxon>Candidatus Desulfofervidaceae</taxon>
        <taxon>Candidatus Desulfofervidus</taxon>
    </lineage>
</organism>
<evidence type="ECO:0000256" key="7">
    <source>
        <dbReference type="RuleBase" id="RU003880"/>
    </source>
</evidence>